<keyword evidence="7" id="KW-1185">Reference proteome</keyword>
<dbReference type="GO" id="GO:0006508">
    <property type="term" value="P:proteolysis"/>
    <property type="evidence" value="ECO:0007669"/>
    <property type="project" value="UniProtKB-KW"/>
</dbReference>
<feature type="signal peptide" evidence="6">
    <location>
        <begin position="1"/>
        <end position="19"/>
    </location>
</feature>
<evidence type="ECO:0000313" key="7">
    <source>
        <dbReference type="Proteomes" id="UP000695000"/>
    </source>
</evidence>
<evidence type="ECO:0000256" key="4">
    <source>
        <dbReference type="ARBA" id="ARBA00022801"/>
    </source>
</evidence>
<evidence type="ECO:0000256" key="6">
    <source>
        <dbReference type="SAM" id="SignalP"/>
    </source>
</evidence>
<dbReference type="InterPro" id="IPR029058">
    <property type="entry name" value="AB_hydrolase_fold"/>
</dbReference>
<keyword evidence="3 6" id="KW-0732">Signal</keyword>
<dbReference type="InterPro" id="IPR042269">
    <property type="entry name" value="Ser_carbopepase_S28_SKS"/>
</dbReference>
<dbReference type="Gene3D" id="3.40.50.1820">
    <property type="entry name" value="alpha/beta hydrolase"/>
    <property type="match status" value="1"/>
</dbReference>
<proteinExistence type="inferred from homology"/>
<keyword evidence="4" id="KW-0378">Hydrolase</keyword>
<evidence type="ECO:0000256" key="3">
    <source>
        <dbReference type="ARBA" id="ARBA00022729"/>
    </source>
</evidence>
<dbReference type="PANTHER" id="PTHR11010:SF5">
    <property type="entry name" value="RE36938P-RELATED"/>
    <property type="match status" value="1"/>
</dbReference>
<accession>A0ABM1MRG9</accession>
<dbReference type="GO" id="GO:0008233">
    <property type="term" value="F:peptidase activity"/>
    <property type="evidence" value="ECO:0007669"/>
    <property type="project" value="UniProtKB-KW"/>
</dbReference>
<evidence type="ECO:0000256" key="2">
    <source>
        <dbReference type="ARBA" id="ARBA00022670"/>
    </source>
</evidence>
<feature type="chain" id="PRO_5046135809" evidence="6">
    <location>
        <begin position="20"/>
        <end position="469"/>
    </location>
</feature>
<dbReference type="PANTHER" id="PTHR11010">
    <property type="entry name" value="PROTEASE S28 PRO-X CARBOXYPEPTIDASE-RELATED"/>
    <property type="match status" value="1"/>
</dbReference>
<dbReference type="InterPro" id="IPR008758">
    <property type="entry name" value="Peptidase_S28"/>
</dbReference>
<dbReference type="RefSeq" id="XP_017777169.1">
    <property type="nucleotide sequence ID" value="XM_017921680.1"/>
</dbReference>
<sequence length="469" mass="53403">MRFLQVVAFALIALSLTEGKLFLKKHGLPPAEAPQARAKAPEFGWFKQRLDHFDTTDNRTWNMRFMNQSQFFESGAPIFIFLGGEWEISSGYLQTGQMFDMAADHHGYMFYTEHRFYGKSFPFEDMATDKLKYLTTDQALADVAYFITHMKKTMPGMAKSKVVVVGASYSASMAIWMRMKYPHLITAALSSSAPIEAVEDYKEYYEVINDNIKLNSAKCLETIRSGTAAMEDLLEAKWGADTLKTLLNTCEPIKIQEPHRSFLFNTIGEVFASLVQYAYVGQIKVECNKLLAKSGSPLEQLSSYIRDQYSGDCMGLYDEFLDYFGSPNITNQIHRQWYYQTCTEYGYYQTTTSNNQPFGKTFPLSLYHNICKDLFGKKFNVDLLQRGINRTNIINGGYKLEVTNVVSVHGTVDPWHAVGLKQDLNENAPVFIVNGTAHCADLSSISVNDLPEMYEAKKRTKQYIAKWLK</sequence>
<dbReference type="Gene3D" id="1.20.120.980">
    <property type="entry name" value="Serine carboxypeptidase S28, SKS domain"/>
    <property type="match status" value="1"/>
</dbReference>
<keyword evidence="2 8" id="KW-0645">Protease</keyword>
<organism evidence="7 8">
    <name type="scientific">Nicrophorus vespilloides</name>
    <name type="common">Boreal carrion beetle</name>
    <dbReference type="NCBI Taxonomy" id="110193"/>
    <lineage>
        <taxon>Eukaryota</taxon>
        <taxon>Metazoa</taxon>
        <taxon>Ecdysozoa</taxon>
        <taxon>Arthropoda</taxon>
        <taxon>Hexapoda</taxon>
        <taxon>Insecta</taxon>
        <taxon>Pterygota</taxon>
        <taxon>Neoptera</taxon>
        <taxon>Endopterygota</taxon>
        <taxon>Coleoptera</taxon>
        <taxon>Polyphaga</taxon>
        <taxon>Staphyliniformia</taxon>
        <taxon>Silphidae</taxon>
        <taxon>Nicrophorinae</taxon>
        <taxon>Nicrophorus</taxon>
    </lineage>
</organism>
<evidence type="ECO:0000256" key="5">
    <source>
        <dbReference type="ARBA" id="ARBA00023180"/>
    </source>
</evidence>
<gene>
    <name evidence="8" type="primary">LOC108563101</name>
</gene>
<keyword evidence="5" id="KW-0325">Glycoprotein</keyword>
<protein>
    <submittedName>
        <fullName evidence="8">Serine protease K12H4.7</fullName>
    </submittedName>
</protein>
<comment type="similarity">
    <text evidence="1">Belongs to the peptidase S28 family.</text>
</comment>
<reference evidence="8" key="1">
    <citation type="submission" date="2025-08" db="UniProtKB">
        <authorList>
            <consortium name="RefSeq"/>
        </authorList>
    </citation>
    <scope>IDENTIFICATION</scope>
    <source>
        <tissue evidence="8">Whole Larva</tissue>
    </source>
</reference>
<dbReference type="Proteomes" id="UP000695000">
    <property type="component" value="Unplaced"/>
</dbReference>
<name>A0ABM1MRG9_NICVS</name>
<evidence type="ECO:0000256" key="1">
    <source>
        <dbReference type="ARBA" id="ARBA00011079"/>
    </source>
</evidence>
<evidence type="ECO:0000313" key="8">
    <source>
        <dbReference type="RefSeq" id="XP_017777169.1"/>
    </source>
</evidence>
<dbReference type="SUPFAM" id="SSF53474">
    <property type="entry name" value="alpha/beta-Hydrolases"/>
    <property type="match status" value="1"/>
</dbReference>
<dbReference type="Pfam" id="PF05577">
    <property type="entry name" value="Peptidase_S28"/>
    <property type="match status" value="1"/>
</dbReference>
<dbReference type="GeneID" id="108563101"/>